<reference evidence="3 4" key="1">
    <citation type="submission" date="2018-03" db="EMBL/GenBank/DDBJ databases">
        <title>Aquarubrobacter algicola gen. nov., sp. nov., a novel actinobacterium isolated from shallow eutrophic lake during the end of cyanobacterial harmful algal blooms.</title>
        <authorList>
            <person name="Chun S.J."/>
        </authorList>
    </citation>
    <scope>NUCLEOTIDE SEQUENCE [LARGE SCALE GENOMIC DNA]</scope>
    <source>
        <strain evidence="3 4">Seoho-28</strain>
    </source>
</reference>
<sequence length="384" mass="39367">MPRTLPTALVLALLAVLATAGAAHAGPGEGSATLTLDGPAGTRLTDRDVRLAGSGGAEAFGTRVVLPVTGGRVGSSIFALGTRGAIRLVRGGRSITLRDVELQLGSSVWITARLGGRRRPVLVSTTGVRPVLDRRSGRARLRSGKLRLAVPAAGIVRRALGIREIGLGSLGTLTLDATVAPDLAGTAAGAGTSAPARPATAVDVTAATLDWHVRESFIRYVNTGEGTRVLGGAVAPGKTVRPGTSVPLDYDFRFPFASGWYDPASDLAVLTFRGGVGFSYRDHGIQFETSDPQLELRGAGSGSRATFSFTGRDGTPFDGRRATLLDLDPAAATRSGSADGATRTLTDVPGAVPAQTQGSVFNGFYAPGDPFGAMTVTFTTTPGS</sequence>
<evidence type="ECO:0000313" key="3">
    <source>
        <dbReference type="EMBL" id="PTL58516.1"/>
    </source>
</evidence>
<dbReference type="OrthoDB" id="7210788at2"/>
<evidence type="ECO:0000313" key="4">
    <source>
        <dbReference type="Proteomes" id="UP000240739"/>
    </source>
</evidence>
<dbReference type="InterPro" id="IPR007331">
    <property type="entry name" value="Htaa"/>
</dbReference>
<name>A0A2T4UGX7_9ACTN</name>
<dbReference type="AlphaFoldDB" id="A0A2T4UGX7"/>
<evidence type="ECO:0000256" key="1">
    <source>
        <dbReference type="SAM" id="SignalP"/>
    </source>
</evidence>
<dbReference type="RefSeq" id="WP_107566954.1">
    <property type="nucleotide sequence ID" value="NZ_PYYB01000001.1"/>
</dbReference>
<dbReference type="Pfam" id="PF04213">
    <property type="entry name" value="HtaA"/>
    <property type="match status" value="1"/>
</dbReference>
<comment type="caution">
    <text evidence="3">The sequence shown here is derived from an EMBL/GenBank/DDBJ whole genome shotgun (WGS) entry which is preliminary data.</text>
</comment>
<keyword evidence="4" id="KW-1185">Reference proteome</keyword>
<protein>
    <recommendedName>
        <fullName evidence="2">Htaa domain-containing protein</fullName>
    </recommendedName>
</protein>
<organism evidence="3 4">
    <name type="scientific">Paraconexibacter algicola</name>
    <dbReference type="NCBI Taxonomy" id="2133960"/>
    <lineage>
        <taxon>Bacteria</taxon>
        <taxon>Bacillati</taxon>
        <taxon>Actinomycetota</taxon>
        <taxon>Thermoleophilia</taxon>
        <taxon>Solirubrobacterales</taxon>
        <taxon>Paraconexibacteraceae</taxon>
        <taxon>Paraconexibacter</taxon>
    </lineage>
</organism>
<dbReference type="EMBL" id="PYYB01000001">
    <property type="protein sequence ID" value="PTL58516.1"/>
    <property type="molecule type" value="Genomic_DNA"/>
</dbReference>
<feature type="signal peptide" evidence="1">
    <location>
        <begin position="1"/>
        <end position="25"/>
    </location>
</feature>
<accession>A0A2T4UGX7</accession>
<feature type="chain" id="PRO_5015666435" description="Htaa domain-containing protein" evidence="1">
    <location>
        <begin position="26"/>
        <end position="384"/>
    </location>
</feature>
<feature type="domain" description="Htaa" evidence="2">
    <location>
        <begin position="207"/>
        <end position="376"/>
    </location>
</feature>
<evidence type="ECO:0000259" key="2">
    <source>
        <dbReference type="Pfam" id="PF04213"/>
    </source>
</evidence>
<gene>
    <name evidence="3" type="ORF">C7Y72_02010</name>
</gene>
<proteinExistence type="predicted"/>
<keyword evidence="1" id="KW-0732">Signal</keyword>
<dbReference type="Proteomes" id="UP000240739">
    <property type="component" value="Unassembled WGS sequence"/>
</dbReference>